<gene>
    <name evidence="7" type="ORF">C3942_18955</name>
</gene>
<reference evidence="7 8" key="1">
    <citation type="submission" date="2018-02" db="EMBL/GenBank/DDBJ databases">
        <title>Genome sequencing of Solimonas sp. HR-BB.</title>
        <authorList>
            <person name="Lee Y."/>
            <person name="Jeon C.O."/>
        </authorList>
    </citation>
    <scope>NUCLEOTIDE SEQUENCE [LARGE SCALE GENOMIC DNA]</scope>
    <source>
        <strain evidence="7 8">HR-BB</strain>
    </source>
</reference>
<dbReference type="InterPro" id="IPR017927">
    <property type="entry name" value="FAD-bd_FR_type"/>
</dbReference>
<dbReference type="SUPFAM" id="SSF63380">
    <property type="entry name" value="Riboflavin synthase domain-like"/>
    <property type="match status" value="1"/>
</dbReference>
<dbReference type="PANTHER" id="PTHR19384">
    <property type="entry name" value="NITRIC OXIDE SYNTHASE-RELATED"/>
    <property type="match status" value="1"/>
</dbReference>
<dbReference type="PROSITE" id="PS50902">
    <property type="entry name" value="FLAVODOXIN_LIKE"/>
    <property type="match status" value="1"/>
</dbReference>
<dbReference type="GO" id="GO:0010181">
    <property type="term" value="F:FMN binding"/>
    <property type="evidence" value="ECO:0007669"/>
    <property type="project" value="InterPro"/>
</dbReference>
<evidence type="ECO:0000313" key="7">
    <source>
        <dbReference type="EMBL" id="PPE72415.1"/>
    </source>
</evidence>
<dbReference type="Proteomes" id="UP000238220">
    <property type="component" value="Unassembled WGS sequence"/>
</dbReference>
<feature type="domain" description="Flavodoxin-like" evidence="5">
    <location>
        <begin position="42"/>
        <end position="179"/>
    </location>
</feature>
<evidence type="ECO:0000259" key="5">
    <source>
        <dbReference type="PROSITE" id="PS50902"/>
    </source>
</evidence>
<dbReference type="GO" id="GO:0003958">
    <property type="term" value="F:NADPH-hemoprotein reductase activity"/>
    <property type="evidence" value="ECO:0007669"/>
    <property type="project" value="UniProtKB-EC"/>
</dbReference>
<comment type="caution">
    <text evidence="7">The sequence shown here is derived from an EMBL/GenBank/DDBJ whole genome shotgun (WGS) entry which is preliminary data.</text>
</comment>
<dbReference type="EC" id="1.6.2.4" evidence="4"/>
<keyword evidence="8" id="KW-1185">Reference proteome</keyword>
<evidence type="ECO:0000259" key="6">
    <source>
        <dbReference type="PROSITE" id="PS51384"/>
    </source>
</evidence>
<dbReference type="RefSeq" id="WP_104231963.1">
    <property type="nucleotide sequence ID" value="NZ_PSNW01000013.1"/>
</dbReference>
<keyword evidence="3" id="KW-0249">Electron transport</keyword>
<dbReference type="OrthoDB" id="9816402at2"/>
<dbReference type="AlphaFoldDB" id="A0A2S5TBS2"/>
<evidence type="ECO:0000256" key="1">
    <source>
        <dbReference type="ARBA" id="ARBA00022630"/>
    </source>
</evidence>
<dbReference type="Gene3D" id="2.40.30.10">
    <property type="entry name" value="Translation factors"/>
    <property type="match status" value="1"/>
</dbReference>
<dbReference type="Gene3D" id="3.40.50.360">
    <property type="match status" value="1"/>
</dbReference>
<dbReference type="CDD" id="cd06200">
    <property type="entry name" value="SiR_like1"/>
    <property type="match status" value="1"/>
</dbReference>
<evidence type="ECO:0000256" key="4">
    <source>
        <dbReference type="ARBA" id="ARBA00023797"/>
    </source>
</evidence>
<dbReference type="PANTHER" id="PTHR19384:SF17">
    <property type="entry name" value="NADPH--CYTOCHROME P450 REDUCTASE"/>
    <property type="match status" value="1"/>
</dbReference>
<accession>A0A2S5TBS2</accession>
<dbReference type="InterPro" id="IPR017938">
    <property type="entry name" value="Riboflavin_synthase-like_b-brl"/>
</dbReference>
<dbReference type="Gene3D" id="3.40.50.80">
    <property type="entry name" value="Nucleotide-binding domain of ferredoxin-NADP reductase (FNR) module"/>
    <property type="match status" value="1"/>
</dbReference>
<dbReference type="SUPFAM" id="SSF52343">
    <property type="entry name" value="Ferredoxin reductase-like, C-terminal NADP-linked domain"/>
    <property type="match status" value="1"/>
</dbReference>
<feature type="domain" description="FAD-binding FR-type" evidence="6">
    <location>
        <begin position="193"/>
        <end position="358"/>
    </location>
</feature>
<dbReference type="InterPro" id="IPR001094">
    <property type="entry name" value="Flavdoxin-like"/>
</dbReference>
<dbReference type="GO" id="GO:0050660">
    <property type="term" value="F:flavin adenine dinucleotide binding"/>
    <property type="evidence" value="ECO:0007669"/>
    <property type="project" value="TreeGrafter"/>
</dbReference>
<dbReference type="PRINTS" id="PR00369">
    <property type="entry name" value="FLAVODOXIN"/>
</dbReference>
<dbReference type="InterPro" id="IPR001709">
    <property type="entry name" value="Flavoprot_Pyr_Nucl_cyt_Rdtase"/>
</dbReference>
<keyword evidence="2" id="KW-0288">FMN</keyword>
<dbReference type="Pfam" id="PF00175">
    <property type="entry name" value="NAD_binding_1"/>
    <property type="match status" value="1"/>
</dbReference>
<dbReference type="InterPro" id="IPR008254">
    <property type="entry name" value="Flavodoxin/NO_synth"/>
</dbReference>
<evidence type="ECO:0000313" key="8">
    <source>
        <dbReference type="Proteomes" id="UP000238220"/>
    </source>
</evidence>
<dbReference type="InterPro" id="IPR039261">
    <property type="entry name" value="FNR_nucleotide-bd"/>
</dbReference>
<keyword evidence="3" id="KW-0813">Transport</keyword>
<dbReference type="SUPFAM" id="SSF52218">
    <property type="entry name" value="Flavoproteins"/>
    <property type="match status" value="1"/>
</dbReference>
<protein>
    <recommendedName>
        <fullName evidence="4">NADPH--hemoprotein reductase</fullName>
        <ecNumber evidence="4">1.6.2.4</ecNumber>
    </recommendedName>
</protein>
<organism evidence="7 8">
    <name type="scientific">Solimonas fluminis</name>
    <dbReference type="NCBI Taxonomy" id="2086571"/>
    <lineage>
        <taxon>Bacteria</taxon>
        <taxon>Pseudomonadati</taxon>
        <taxon>Pseudomonadota</taxon>
        <taxon>Gammaproteobacteria</taxon>
        <taxon>Nevskiales</taxon>
        <taxon>Nevskiaceae</taxon>
        <taxon>Solimonas</taxon>
    </lineage>
</organism>
<dbReference type="InterPro" id="IPR001433">
    <property type="entry name" value="OxRdtase_FAD/NAD-bd"/>
</dbReference>
<proteinExistence type="predicted"/>
<dbReference type="PROSITE" id="PS51384">
    <property type="entry name" value="FAD_FR"/>
    <property type="match status" value="1"/>
</dbReference>
<dbReference type="Pfam" id="PF00258">
    <property type="entry name" value="Flavodoxin_1"/>
    <property type="match status" value="1"/>
</dbReference>
<sequence length="497" mass="54555">MRVLKASAVVLAWLLFCAFIAGSRALARRRLRMTAPAGSSPILVAYASQTGFAQRLALQTAQSLQASGAPVQLLPLGEVTAAMLQSAGRVLFVASTTGEGDPPDTCIPFVRRVMRADAELQGLHYGLLALGDREYRNFCGFGHELERWLRRHGAQPLFDPVEVDNADEGALRHWQHHLELLGGGAPLPDWSVPEYQRWRLVERRLLNPGSLGGPAYHLALQPLEGIPQWRAGDIAEIGPRNAPRRVADALQAVGLPPATPMPDGEALSAWLARSLLPPDLADLRGRTARQLAESLRPLPHREYSIASIPADGRLELLLRQMRQPDGSLGLGSGWLTAHVAVGEEVALRIRENPGFQAPADARPLILVGNGTGLAGLRAHLKARIAAGHRRNWLVFGERSRDRDYFHREEIEGWLKAGHLERLDLAFSREQEPRVYVQDRLREAATELKAWVDEGAAIYVCGSLEGMAPAVGRVLADVLGAGTVERLLEQGRYRRDVY</sequence>
<dbReference type="EMBL" id="PSNW01000013">
    <property type="protein sequence ID" value="PPE72415.1"/>
    <property type="molecule type" value="Genomic_DNA"/>
</dbReference>
<evidence type="ECO:0000256" key="2">
    <source>
        <dbReference type="ARBA" id="ARBA00022643"/>
    </source>
</evidence>
<evidence type="ECO:0000256" key="3">
    <source>
        <dbReference type="ARBA" id="ARBA00022982"/>
    </source>
</evidence>
<keyword evidence="1" id="KW-0285">Flavoprotein</keyword>
<name>A0A2S5TBS2_9GAMM</name>
<dbReference type="InterPro" id="IPR029039">
    <property type="entry name" value="Flavoprotein-like_sf"/>
</dbReference>
<dbReference type="GO" id="GO:0005829">
    <property type="term" value="C:cytosol"/>
    <property type="evidence" value="ECO:0007669"/>
    <property type="project" value="TreeGrafter"/>
</dbReference>
<dbReference type="PRINTS" id="PR00371">
    <property type="entry name" value="FPNCR"/>
</dbReference>